<keyword evidence="1" id="KW-1133">Transmembrane helix</keyword>
<comment type="caution">
    <text evidence="2">The sequence shown here is derived from an EMBL/GenBank/DDBJ whole genome shotgun (WGS) entry which is preliminary data.</text>
</comment>
<protein>
    <submittedName>
        <fullName evidence="2">Uncharacterized protein</fullName>
    </submittedName>
</protein>
<keyword evidence="1" id="KW-0812">Transmembrane</keyword>
<evidence type="ECO:0000256" key="1">
    <source>
        <dbReference type="SAM" id="Phobius"/>
    </source>
</evidence>
<evidence type="ECO:0000313" key="3">
    <source>
        <dbReference type="Proteomes" id="UP000584642"/>
    </source>
</evidence>
<feature type="transmembrane region" description="Helical" evidence="1">
    <location>
        <begin position="29"/>
        <end position="49"/>
    </location>
</feature>
<evidence type="ECO:0000313" key="2">
    <source>
        <dbReference type="EMBL" id="NYZ18614.1"/>
    </source>
</evidence>
<dbReference type="RefSeq" id="WP_180280340.1">
    <property type="nucleotide sequence ID" value="NZ_JABFDB010000001.1"/>
</dbReference>
<keyword evidence="3" id="KW-1185">Reference proteome</keyword>
<gene>
    <name evidence="2" type="ORF">HND93_02735</name>
</gene>
<dbReference type="Proteomes" id="UP000584642">
    <property type="component" value="Unassembled WGS sequence"/>
</dbReference>
<organism evidence="2 3">
    <name type="scientific">Azospirillum oleiclasticum</name>
    <dbReference type="NCBI Taxonomy" id="2735135"/>
    <lineage>
        <taxon>Bacteria</taxon>
        <taxon>Pseudomonadati</taxon>
        <taxon>Pseudomonadota</taxon>
        <taxon>Alphaproteobacteria</taxon>
        <taxon>Rhodospirillales</taxon>
        <taxon>Azospirillaceae</taxon>
        <taxon>Azospirillum</taxon>
    </lineage>
</organism>
<sequence length="51" mass="5510">MDNGFSPISNWVESERAAWVLSAPKWQRMAHVLLGMAVGLIAGLAISHFSG</sequence>
<reference evidence="2 3" key="1">
    <citation type="submission" date="2020-05" db="EMBL/GenBank/DDBJ databases">
        <title>Azospirillum oleiclasticum sp. nov, a nitrogen-fixing and heavy crude oil-emulsifying bacterium isolated from the crude oil of Yumen Oilfield.</title>
        <authorList>
            <person name="Wu D."/>
            <person name="Cai M."/>
            <person name="Zhang X."/>
        </authorList>
    </citation>
    <scope>NUCLEOTIDE SEQUENCE [LARGE SCALE GENOMIC DNA]</scope>
    <source>
        <strain evidence="2 3">ROY-1-1-2</strain>
    </source>
</reference>
<accession>A0ABX2T2T2</accession>
<name>A0ABX2T2T2_9PROT</name>
<dbReference type="EMBL" id="JABFDB010000001">
    <property type="protein sequence ID" value="NYZ18614.1"/>
    <property type="molecule type" value="Genomic_DNA"/>
</dbReference>
<proteinExistence type="predicted"/>
<keyword evidence="1" id="KW-0472">Membrane</keyword>